<feature type="region of interest" description="Disordered" evidence="1">
    <location>
        <begin position="262"/>
        <end position="285"/>
    </location>
</feature>
<proteinExistence type="predicted"/>
<keyword evidence="3" id="KW-1185">Reference proteome</keyword>
<feature type="region of interest" description="Disordered" evidence="1">
    <location>
        <begin position="168"/>
        <end position="204"/>
    </location>
</feature>
<dbReference type="AlphaFoldDB" id="A0A6L2PNA6"/>
<gene>
    <name evidence="2" type="ORF">Cfor_11415</name>
</gene>
<evidence type="ECO:0000313" key="3">
    <source>
        <dbReference type="Proteomes" id="UP000502823"/>
    </source>
</evidence>
<feature type="compositionally biased region" description="Polar residues" evidence="1">
    <location>
        <begin position="188"/>
        <end position="199"/>
    </location>
</feature>
<evidence type="ECO:0000256" key="1">
    <source>
        <dbReference type="SAM" id="MobiDB-lite"/>
    </source>
</evidence>
<name>A0A6L2PNA6_COPFO</name>
<comment type="caution">
    <text evidence="2">The sequence shown here is derived from an EMBL/GenBank/DDBJ whole genome shotgun (WGS) entry which is preliminary data.</text>
</comment>
<reference evidence="3" key="1">
    <citation type="submission" date="2020-01" db="EMBL/GenBank/DDBJ databases">
        <title>Draft genome sequence of the Termite Coptotermes fromosanus.</title>
        <authorList>
            <person name="Itakura S."/>
            <person name="Yosikawa Y."/>
            <person name="Umezawa K."/>
        </authorList>
    </citation>
    <scope>NUCLEOTIDE SEQUENCE [LARGE SCALE GENOMIC DNA]</scope>
</reference>
<protein>
    <submittedName>
        <fullName evidence="2">Uncharacterized protein</fullName>
    </submittedName>
</protein>
<dbReference type="OrthoDB" id="8192147at2759"/>
<dbReference type="Proteomes" id="UP000502823">
    <property type="component" value="Unassembled WGS sequence"/>
</dbReference>
<feature type="compositionally biased region" description="Basic and acidic residues" evidence="1">
    <location>
        <begin position="263"/>
        <end position="278"/>
    </location>
</feature>
<sequence>MGSTEPGRSINSAMSLPQWMKTKIGDRYDLDETFSPPSHDDSFFYIRYPKADTSSEKLTDCNFRQANELLCTSEQTPKQDFSQHTIQCRQFIPEERTDLTAPAGTMESLNSTSRKMTRLQKPAGTDDDLTGDTAGCGKSVVQVAHQMIAGGMLMRGFSANDNGKAVTGEGFNRGVRRGSKSLPASPLGSPSHSPESSPQTRRRGHNRYFTGAFTLERANIHAAGGQELANKYSGSWILSGLLGQQQRDNLSDSLDSLTIPEEEQGKEVNKKSGRRGDIDLSSPDMRRNKSMTALVSQMLSEGPKDNQHVEVGVDAAAVAGGCDSPTQKNKAFRAKPSELREMNFWSPTSM</sequence>
<feature type="region of interest" description="Disordered" evidence="1">
    <location>
        <begin position="105"/>
        <end position="134"/>
    </location>
</feature>
<organism evidence="2 3">
    <name type="scientific">Coptotermes formosanus</name>
    <name type="common">Formosan subterranean termite</name>
    <dbReference type="NCBI Taxonomy" id="36987"/>
    <lineage>
        <taxon>Eukaryota</taxon>
        <taxon>Metazoa</taxon>
        <taxon>Ecdysozoa</taxon>
        <taxon>Arthropoda</taxon>
        <taxon>Hexapoda</taxon>
        <taxon>Insecta</taxon>
        <taxon>Pterygota</taxon>
        <taxon>Neoptera</taxon>
        <taxon>Polyneoptera</taxon>
        <taxon>Dictyoptera</taxon>
        <taxon>Blattodea</taxon>
        <taxon>Blattoidea</taxon>
        <taxon>Termitoidae</taxon>
        <taxon>Rhinotermitidae</taxon>
        <taxon>Coptotermes</taxon>
    </lineage>
</organism>
<dbReference type="InParanoid" id="A0A6L2PNA6"/>
<evidence type="ECO:0000313" key="2">
    <source>
        <dbReference type="EMBL" id="GFG34071.1"/>
    </source>
</evidence>
<dbReference type="EMBL" id="BLKM01000464">
    <property type="protein sequence ID" value="GFG34071.1"/>
    <property type="molecule type" value="Genomic_DNA"/>
</dbReference>
<accession>A0A6L2PNA6</accession>